<sequence length="57" mass="6490">DRTIVIIEGKLHYRDGNITLIGSKVIDPFRLKKLGSEIKKENLRQNILAEAGSVWKN</sequence>
<name>X0UUC5_9ZZZZ</name>
<evidence type="ECO:0000313" key="1">
    <source>
        <dbReference type="EMBL" id="GAG02822.1"/>
    </source>
</evidence>
<dbReference type="AlphaFoldDB" id="X0UUC5"/>
<gene>
    <name evidence="1" type="ORF">S01H1_45795</name>
</gene>
<comment type="caution">
    <text evidence="1">The sequence shown here is derived from an EMBL/GenBank/DDBJ whole genome shotgun (WGS) entry which is preliminary data.</text>
</comment>
<proteinExistence type="predicted"/>
<reference evidence="1" key="1">
    <citation type="journal article" date="2014" name="Front. Microbiol.">
        <title>High frequency of phylogenetically diverse reductive dehalogenase-homologous genes in deep subseafloor sedimentary metagenomes.</title>
        <authorList>
            <person name="Kawai M."/>
            <person name="Futagami T."/>
            <person name="Toyoda A."/>
            <person name="Takaki Y."/>
            <person name="Nishi S."/>
            <person name="Hori S."/>
            <person name="Arai W."/>
            <person name="Tsubouchi T."/>
            <person name="Morono Y."/>
            <person name="Uchiyama I."/>
            <person name="Ito T."/>
            <person name="Fujiyama A."/>
            <person name="Inagaki F."/>
            <person name="Takami H."/>
        </authorList>
    </citation>
    <scope>NUCLEOTIDE SEQUENCE</scope>
    <source>
        <strain evidence="1">Expedition CK06-06</strain>
    </source>
</reference>
<organism evidence="1">
    <name type="scientific">marine sediment metagenome</name>
    <dbReference type="NCBI Taxonomy" id="412755"/>
    <lineage>
        <taxon>unclassified sequences</taxon>
        <taxon>metagenomes</taxon>
        <taxon>ecological metagenomes</taxon>
    </lineage>
</organism>
<protein>
    <submittedName>
        <fullName evidence="1">Uncharacterized protein</fullName>
    </submittedName>
</protein>
<feature type="non-terminal residue" evidence="1">
    <location>
        <position position="1"/>
    </location>
</feature>
<dbReference type="EMBL" id="BARS01029290">
    <property type="protein sequence ID" value="GAG02822.1"/>
    <property type="molecule type" value="Genomic_DNA"/>
</dbReference>
<accession>X0UUC5</accession>